<accession>A0A7Z7PSH9</accession>
<evidence type="ECO:0000313" key="1">
    <source>
        <dbReference type="EMBL" id="SSC13843.1"/>
    </source>
</evidence>
<evidence type="ECO:0000313" key="2">
    <source>
        <dbReference type="Proteomes" id="UP000250796"/>
    </source>
</evidence>
<name>A0A7Z7PSH9_9BACT</name>
<reference evidence="1 2" key="1">
    <citation type="submission" date="2017-01" db="EMBL/GenBank/DDBJ databases">
        <authorList>
            <person name="Erauso G."/>
        </authorList>
    </citation>
    <scope>NUCLEOTIDE SEQUENCE [LARGE SCALE GENOMIC DNA]</scope>
    <source>
        <strain evidence="1">MESINF1</strain>
    </source>
</reference>
<dbReference type="EMBL" id="LS974202">
    <property type="protein sequence ID" value="SSC13843.1"/>
    <property type="molecule type" value="Genomic_DNA"/>
</dbReference>
<dbReference type="Proteomes" id="UP000250796">
    <property type="component" value="Chromosome MESINF"/>
</dbReference>
<organism evidence="1 2">
    <name type="scientific">Mesotoga infera</name>
    <dbReference type="NCBI Taxonomy" id="1236046"/>
    <lineage>
        <taxon>Bacteria</taxon>
        <taxon>Thermotogati</taxon>
        <taxon>Thermotogota</taxon>
        <taxon>Thermotogae</taxon>
        <taxon>Kosmotogales</taxon>
        <taxon>Kosmotogaceae</taxon>
        <taxon>Mesotoga</taxon>
    </lineage>
</organism>
<gene>
    <name evidence="1" type="ORF">MESINF_2403</name>
</gene>
<protein>
    <recommendedName>
        <fullName evidence="3">Peptidase MA-like domain-containing protein</fullName>
    </recommendedName>
</protein>
<dbReference type="RefSeq" id="WP_169699968.1">
    <property type="nucleotide sequence ID" value="NZ_LS974202.1"/>
</dbReference>
<dbReference type="AlphaFoldDB" id="A0A7Z7PSH9"/>
<proteinExistence type="predicted"/>
<evidence type="ECO:0008006" key="3">
    <source>
        <dbReference type="Google" id="ProtNLM"/>
    </source>
</evidence>
<keyword evidence="2" id="KW-1185">Reference proteome</keyword>
<dbReference type="KEGG" id="minf:MESINF_2403"/>
<sequence>MKRVAIVSFLYASIFLAGYTSSHIGWDSPELSAYRNALERLTGRTVVGNYNVIIASSAGEFSRLSRLGYWFVAATHGETIYLQPLSLIPDLARTLAHEMSHIFFQRFNLPYWLEEGFVCTVTGEWVGREEPLLENIEELDHAGMDFMTYRAYSFTCWRRVGELLRQHGFNELVSRFVTAQ</sequence>